<proteinExistence type="inferred from homology"/>
<dbReference type="HAMAP" id="MF_00409">
    <property type="entry name" value="LpxK"/>
    <property type="match status" value="1"/>
</dbReference>
<dbReference type="GO" id="GO:0009029">
    <property type="term" value="F:lipid-A 4'-kinase activity"/>
    <property type="evidence" value="ECO:0007669"/>
    <property type="project" value="UniProtKB-UniRule"/>
</dbReference>
<dbReference type="AlphaFoldDB" id="A0AA46DZK0"/>
<evidence type="ECO:0000313" key="14">
    <source>
        <dbReference type="EMBL" id="TDT71888.1"/>
    </source>
</evidence>
<keyword evidence="10 13" id="KW-0067">ATP-binding</keyword>
<dbReference type="InterPro" id="IPR003758">
    <property type="entry name" value="LpxK"/>
</dbReference>
<dbReference type="Proteomes" id="UP000294678">
    <property type="component" value="Unassembled WGS sequence"/>
</dbReference>
<evidence type="ECO:0000256" key="1">
    <source>
        <dbReference type="ARBA" id="ARBA00002274"/>
    </source>
</evidence>
<evidence type="ECO:0000256" key="4">
    <source>
        <dbReference type="ARBA" id="ARBA00016436"/>
    </source>
</evidence>
<keyword evidence="7 13" id="KW-0808">Transferase</keyword>
<evidence type="ECO:0000256" key="2">
    <source>
        <dbReference type="ARBA" id="ARBA00004870"/>
    </source>
</evidence>
<comment type="similarity">
    <text evidence="13">Belongs to the LpxK family.</text>
</comment>
<dbReference type="PANTHER" id="PTHR42724:SF1">
    <property type="entry name" value="TETRAACYLDISACCHARIDE 4'-KINASE, MITOCHONDRIAL-RELATED"/>
    <property type="match status" value="1"/>
</dbReference>
<dbReference type="GO" id="GO:0009245">
    <property type="term" value="P:lipid A biosynthetic process"/>
    <property type="evidence" value="ECO:0007669"/>
    <property type="project" value="UniProtKB-UniRule"/>
</dbReference>
<dbReference type="GO" id="GO:0005524">
    <property type="term" value="F:ATP binding"/>
    <property type="evidence" value="ECO:0007669"/>
    <property type="project" value="UniProtKB-UniRule"/>
</dbReference>
<reference evidence="14 15" key="1">
    <citation type="submission" date="2019-03" db="EMBL/GenBank/DDBJ databases">
        <title>Genomic Encyclopedia of Type Strains, Phase IV (KMG-IV): sequencing the most valuable type-strain genomes for metagenomic binning, comparative biology and taxonomic classification.</title>
        <authorList>
            <person name="Goeker M."/>
        </authorList>
    </citation>
    <scope>NUCLEOTIDE SEQUENCE [LARGE SCALE GENOMIC DNA]</scope>
    <source>
        <strain evidence="14 15">DSM 100055</strain>
    </source>
</reference>
<dbReference type="Pfam" id="PF02606">
    <property type="entry name" value="LpxK"/>
    <property type="match status" value="1"/>
</dbReference>
<dbReference type="EMBL" id="SOBG01000002">
    <property type="protein sequence ID" value="TDT71888.1"/>
    <property type="molecule type" value="Genomic_DNA"/>
</dbReference>
<sequence length="326" mass="37635">MKLLSYLFLLITTIRNFLYDKNILKSKKIDDLYIVCIGNVTVGGTGKTPTVQYLTNKFIEQNKKVAVVLRGYKGKRDIDPLIVSDGEKIFVTEKESGDEAYLHAKNLSVPVVVGKDRYKACKLAKDIFDVDTIILDDGFQHRKLFRDKDLLVIDASNPFGNGYLLPYGNLRESLKNIDRADEIIITKSEQVSKEKLDKIINELKKYKKKITISAYKNLYFYNKNKDKEELNIIKNKKIFVFSGLGNPEPFYNSLKKLNPIDIKIKTFPDHYSLTKEEYDDILKVAKDFDYIITTEKDFIKLDLDKTPDNLLVLKIDFTILEDNLCV</sequence>
<keyword evidence="6 13" id="KW-0441">Lipid A biosynthesis</keyword>
<evidence type="ECO:0000256" key="5">
    <source>
        <dbReference type="ARBA" id="ARBA00022516"/>
    </source>
</evidence>
<name>A0AA46DZK0_9FUSO</name>
<evidence type="ECO:0000313" key="15">
    <source>
        <dbReference type="Proteomes" id="UP000294678"/>
    </source>
</evidence>
<evidence type="ECO:0000256" key="10">
    <source>
        <dbReference type="ARBA" id="ARBA00022840"/>
    </source>
</evidence>
<dbReference type="SUPFAM" id="SSF52540">
    <property type="entry name" value="P-loop containing nucleoside triphosphate hydrolases"/>
    <property type="match status" value="1"/>
</dbReference>
<comment type="pathway">
    <text evidence="2 13">Glycolipid biosynthesis; lipid IV(A) biosynthesis; lipid IV(A) from (3R)-3-hydroxytetradecanoyl-[acyl-carrier-protein] and UDP-N-acetyl-alpha-D-glucosamine: step 6/6.</text>
</comment>
<gene>
    <name evidence="13" type="primary">lpxK</name>
    <name evidence="14" type="ORF">EV215_0580</name>
</gene>
<organism evidence="14 15">
    <name type="scientific">Hypnocyclicus thermotrophus</name>
    <dbReference type="NCBI Taxonomy" id="1627895"/>
    <lineage>
        <taxon>Bacteria</taxon>
        <taxon>Fusobacteriati</taxon>
        <taxon>Fusobacteriota</taxon>
        <taxon>Fusobacteriia</taxon>
        <taxon>Fusobacteriales</taxon>
        <taxon>Fusobacteriaceae</taxon>
        <taxon>Hypnocyclicus</taxon>
    </lineage>
</organism>
<comment type="caution">
    <text evidence="14">The sequence shown here is derived from an EMBL/GenBank/DDBJ whole genome shotgun (WGS) entry which is preliminary data.</text>
</comment>
<dbReference type="EC" id="2.7.1.130" evidence="3 13"/>
<evidence type="ECO:0000256" key="7">
    <source>
        <dbReference type="ARBA" id="ARBA00022679"/>
    </source>
</evidence>
<feature type="binding site" evidence="13">
    <location>
        <begin position="41"/>
        <end position="48"/>
    </location>
    <ligand>
        <name>ATP</name>
        <dbReference type="ChEBI" id="CHEBI:30616"/>
    </ligand>
</feature>
<accession>A0AA46DZK0</accession>
<dbReference type="NCBIfam" id="TIGR00682">
    <property type="entry name" value="lpxK"/>
    <property type="match status" value="1"/>
</dbReference>
<protein>
    <recommendedName>
        <fullName evidence="4 13">Tetraacyldisaccharide 4'-kinase</fullName>
        <ecNumber evidence="3 13">2.7.1.130</ecNumber>
    </recommendedName>
    <alternativeName>
        <fullName evidence="12 13">Lipid A 4'-kinase</fullName>
    </alternativeName>
</protein>
<keyword evidence="11 13" id="KW-0443">Lipid metabolism</keyword>
<comment type="function">
    <text evidence="1 13">Transfers the gamma-phosphate of ATP to the 4'-position of a tetraacyldisaccharide 1-phosphate intermediate (termed DS-1-P) to form tetraacyldisaccharide 1,4'-bis-phosphate (lipid IVA).</text>
</comment>
<keyword evidence="5 13" id="KW-0444">Lipid biosynthesis</keyword>
<dbReference type="InterPro" id="IPR027417">
    <property type="entry name" value="P-loop_NTPase"/>
</dbReference>
<evidence type="ECO:0000256" key="13">
    <source>
        <dbReference type="HAMAP-Rule" id="MF_00409"/>
    </source>
</evidence>
<dbReference type="RefSeq" id="WP_134112482.1">
    <property type="nucleotide sequence ID" value="NZ_SOBG01000002.1"/>
</dbReference>
<dbReference type="PANTHER" id="PTHR42724">
    <property type="entry name" value="TETRAACYLDISACCHARIDE 4'-KINASE"/>
    <property type="match status" value="1"/>
</dbReference>
<dbReference type="GO" id="GO:0009244">
    <property type="term" value="P:lipopolysaccharide core region biosynthetic process"/>
    <property type="evidence" value="ECO:0007669"/>
    <property type="project" value="TreeGrafter"/>
</dbReference>
<evidence type="ECO:0000256" key="3">
    <source>
        <dbReference type="ARBA" id="ARBA00012071"/>
    </source>
</evidence>
<evidence type="ECO:0000256" key="8">
    <source>
        <dbReference type="ARBA" id="ARBA00022741"/>
    </source>
</evidence>
<keyword evidence="8 13" id="KW-0547">Nucleotide-binding</keyword>
<evidence type="ECO:0000256" key="9">
    <source>
        <dbReference type="ARBA" id="ARBA00022777"/>
    </source>
</evidence>
<keyword evidence="15" id="KW-1185">Reference proteome</keyword>
<dbReference type="GO" id="GO:0005886">
    <property type="term" value="C:plasma membrane"/>
    <property type="evidence" value="ECO:0007669"/>
    <property type="project" value="TreeGrafter"/>
</dbReference>
<evidence type="ECO:0000256" key="6">
    <source>
        <dbReference type="ARBA" id="ARBA00022556"/>
    </source>
</evidence>
<evidence type="ECO:0000256" key="12">
    <source>
        <dbReference type="ARBA" id="ARBA00029757"/>
    </source>
</evidence>
<keyword evidence="9 13" id="KW-0418">Kinase</keyword>
<evidence type="ECO:0000256" key="11">
    <source>
        <dbReference type="ARBA" id="ARBA00023098"/>
    </source>
</evidence>
<comment type="catalytic activity">
    <reaction evidence="13">
        <text>a lipid A disaccharide + ATP = a lipid IVA + ADP + H(+)</text>
        <dbReference type="Rhea" id="RHEA:67840"/>
        <dbReference type="ChEBI" id="CHEBI:15378"/>
        <dbReference type="ChEBI" id="CHEBI:30616"/>
        <dbReference type="ChEBI" id="CHEBI:176343"/>
        <dbReference type="ChEBI" id="CHEBI:176425"/>
        <dbReference type="ChEBI" id="CHEBI:456216"/>
        <dbReference type="EC" id="2.7.1.130"/>
    </reaction>
</comment>